<dbReference type="EMBL" id="JH712847">
    <property type="protein sequence ID" value="EFO14767.1"/>
    <property type="molecule type" value="Genomic_DNA"/>
</dbReference>
<dbReference type="InParanoid" id="A0A1S0TJY9"/>
<proteinExistence type="predicted"/>
<organism evidence="1">
    <name type="scientific">Loa loa</name>
    <name type="common">Eye worm</name>
    <name type="synonym">Filaria loa</name>
    <dbReference type="NCBI Taxonomy" id="7209"/>
    <lineage>
        <taxon>Eukaryota</taxon>
        <taxon>Metazoa</taxon>
        <taxon>Ecdysozoa</taxon>
        <taxon>Nematoda</taxon>
        <taxon>Chromadorea</taxon>
        <taxon>Rhabditida</taxon>
        <taxon>Spirurina</taxon>
        <taxon>Spiruromorpha</taxon>
        <taxon>Filarioidea</taxon>
        <taxon>Onchocercidae</taxon>
        <taxon>Loa</taxon>
    </lineage>
</organism>
<name>A0A1S0TJY9_LOALO</name>
<accession>A0A1S0TJY9</accession>
<dbReference type="CTD" id="9951220"/>
<dbReference type="RefSeq" id="XP_003149302.1">
    <property type="nucleotide sequence ID" value="XM_003149254.1"/>
</dbReference>
<reference evidence="1" key="1">
    <citation type="submission" date="2012-04" db="EMBL/GenBank/DDBJ databases">
        <title>The Genome Sequence of Loa loa.</title>
        <authorList>
            <consortium name="The Broad Institute Genome Sequencing Platform"/>
            <consortium name="Broad Institute Genome Sequencing Center for Infectious Disease"/>
            <person name="Nutman T.B."/>
            <person name="Fink D.L."/>
            <person name="Russ C."/>
            <person name="Young S."/>
            <person name="Zeng Q."/>
            <person name="Gargeya S."/>
            <person name="Alvarado L."/>
            <person name="Berlin A."/>
            <person name="Chapman S.B."/>
            <person name="Chen Z."/>
            <person name="Freedman E."/>
            <person name="Gellesch M."/>
            <person name="Goldberg J."/>
            <person name="Griggs A."/>
            <person name="Gujja S."/>
            <person name="Heilman E.R."/>
            <person name="Heiman D."/>
            <person name="Howarth C."/>
            <person name="Mehta T."/>
            <person name="Neiman D."/>
            <person name="Pearson M."/>
            <person name="Roberts A."/>
            <person name="Saif S."/>
            <person name="Shea T."/>
            <person name="Shenoy N."/>
            <person name="Sisk P."/>
            <person name="Stolte C."/>
            <person name="Sykes S."/>
            <person name="White J."/>
            <person name="Yandava C."/>
            <person name="Haas B."/>
            <person name="Henn M.R."/>
            <person name="Nusbaum C."/>
            <person name="Birren B."/>
        </authorList>
    </citation>
    <scope>NUCLEOTIDE SEQUENCE [LARGE SCALE GENOMIC DNA]</scope>
</reference>
<dbReference type="GeneID" id="9951220"/>
<dbReference type="KEGG" id="loa:LOAG_13748"/>
<gene>
    <name evidence="1" type="ORF">LOAG_13748</name>
</gene>
<sequence length="80" mass="9090">MSGFQQGDYCSFVSIRHISDKADDNDSSTNSIMPQVDKEVLLLWKKVKVFNPEMLVFQRKAPAFFDIGSQLSFISEELAN</sequence>
<protein>
    <submittedName>
        <fullName evidence="1">Pao retrotransposon peptidase</fullName>
    </submittedName>
</protein>
<dbReference type="AlphaFoldDB" id="A0A1S0TJY9"/>
<evidence type="ECO:0000313" key="1">
    <source>
        <dbReference type="EMBL" id="EFO14767.1"/>
    </source>
</evidence>